<reference evidence="1 2" key="1">
    <citation type="submission" date="2017-06" db="EMBL/GenBank/DDBJ databases">
        <authorList>
            <person name="Kim H.J."/>
            <person name="Triplett B.A."/>
        </authorList>
    </citation>
    <scope>NUCLEOTIDE SEQUENCE [LARGE SCALE GENOMIC DNA]</scope>
</reference>
<dbReference type="KEGG" id="vg:40088188"/>
<proteinExistence type="predicted"/>
<dbReference type="EMBL" id="MF403008">
    <property type="protein sequence ID" value="AUZ94967.1"/>
    <property type="molecule type" value="Genomic_DNA"/>
</dbReference>
<evidence type="ECO:0000313" key="1">
    <source>
        <dbReference type="EMBL" id="AUZ94967.1"/>
    </source>
</evidence>
<dbReference type="Proteomes" id="UP000223025">
    <property type="component" value="Segment"/>
</dbReference>
<accession>A0A2L0UZL1</accession>
<sequence length="86" mass="10127">MSELPTIEIYRDNNDRHDWKGHIIVAFMALPPEDVTYLWEKVEQLGLELTFKKVLWFAFENPDDIVGLVLATSDRFKYNIQKGLQD</sequence>
<dbReference type="GeneID" id="40088188"/>
<keyword evidence="2" id="KW-1185">Reference proteome</keyword>
<dbReference type="RefSeq" id="YP_009611850.1">
    <property type="nucleotide sequence ID" value="NC_042013.1"/>
</dbReference>
<evidence type="ECO:0000313" key="2">
    <source>
        <dbReference type="Proteomes" id="UP000223025"/>
    </source>
</evidence>
<protein>
    <submittedName>
        <fullName evidence="1">Uncharacterized protein</fullName>
    </submittedName>
</protein>
<organism evidence="1 2">
    <name type="scientific">Agrobacterium phage Atu_ph07</name>
    <dbReference type="NCBI Taxonomy" id="2024264"/>
    <lineage>
        <taxon>Viruses</taxon>
        <taxon>Duplodnaviria</taxon>
        <taxon>Heunggongvirae</taxon>
        <taxon>Uroviricota</taxon>
        <taxon>Caudoviricetes</taxon>
        <taxon>Polybotosvirus</taxon>
        <taxon>Polybotosvirus Atuph07</taxon>
    </lineage>
</organism>
<name>A0A2L0UZL1_9CAUD</name>